<accession>A0A367YVG8</accession>
<dbReference type="Gene3D" id="3.30.530.20">
    <property type="match status" value="1"/>
</dbReference>
<evidence type="ECO:0000313" key="3">
    <source>
        <dbReference type="Proteomes" id="UP000252770"/>
    </source>
</evidence>
<dbReference type="EMBL" id="QOUI01000004">
    <property type="protein sequence ID" value="RCK69864.1"/>
    <property type="molecule type" value="Genomic_DNA"/>
</dbReference>
<evidence type="ECO:0000256" key="1">
    <source>
        <dbReference type="SAM" id="MobiDB-lite"/>
    </source>
</evidence>
<reference evidence="2 3" key="1">
    <citation type="submission" date="2018-07" db="EMBL/GenBank/DDBJ databases">
        <title>Desertimonas flava gen. nov. sp. nov.</title>
        <authorList>
            <person name="Liu S."/>
        </authorList>
    </citation>
    <scope>NUCLEOTIDE SEQUENCE [LARGE SCALE GENOMIC DNA]</scope>
    <source>
        <strain evidence="2 3">16Sb5-5</strain>
    </source>
</reference>
<comment type="caution">
    <text evidence="2">The sequence shown here is derived from an EMBL/GenBank/DDBJ whole genome shotgun (WGS) entry which is preliminary data.</text>
</comment>
<feature type="compositionally biased region" description="Basic and acidic residues" evidence="1">
    <location>
        <begin position="78"/>
        <end position="104"/>
    </location>
</feature>
<evidence type="ECO:0000313" key="2">
    <source>
        <dbReference type="EMBL" id="RCK69864.1"/>
    </source>
</evidence>
<protein>
    <submittedName>
        <fullName evidence="2">Uncharacterized protein</fullName>
    </submittedName>
</protein>
<dbReference type="AlphaFoldDB" id="A0A367YVG8"/>
<keyword evidence="3" id="KW-1185">Reference proteome</keyword>
<proteinExistence type="predicted"/>
<gene>
    <name evidence="2" type="ORF">DT076_07460</name>
</gene>
<feature type="region of interest" description="Disordered" evidence="1">
    <location>
        <begin position="129"/>
        <end position="158"/>
    </location>
</feature>
<feature type="region of interest" description="Disordered" evidence="1">
    <location>
        <begin position="73"/>
        <end position="111"/>
    </location>
</feature>
<sequence length="158" mass="16976">MRLGTSVVVGALGVGAGALVRRLWARGSAQAETSRERWLVVTVLLPEDEVAPAGRLPEPLAELGDRIEVEVRPAPGDKGTEIAARYRDPKEEHAGLASRVEGESPRQQLRSALRRSKQLLEVGEVLRVSPAPHGERSATPGGALLEKVTEVGRKEGRL</sequence>
<name>A0A367YVG8_9ACTN</name>
<dbReference type="InterPro" id="IPR023393">
    <property type="entry name" value="START-like_dom_sf"/>
</dbReference>
<feature type="compositionally biased region" description="Basic and acidic residues" evidence="1">
    <location>
        <begin position="147"/>
        <end position="158"/>
    </location>
</feature>
<organism evidence="2 3">
    <name type="scientific">Desertihabitans brevis</name>
    <dbReference type="NCBI Taxonomy" id="2268447"/>
    <lineage>
        <taxon>Bacteria</taxon>
        <taxon>Bacillati</taxon>
        <taxon>Actinomycetota</taxon>
        <taxon>Actinomycetes</taxon>
        <taxon>Propionibacteriales</taxon>
        <taxon>Propionibacteriaceae</taxon>
        <taxon>Desertihabitans</taxon>
    </lineage>
</organism>
<dbReference type="Proteomes" id="UP000252770">
    <property type="component" value="Unassembled WGS sequence"/>
</dbReference>
<dbReference type="RefSeq" id="WP_114126051.1">
    <property type="nucleotide sequence ID" value="NZ_QOUI01000004.1"/>
</dbReference>